<organism evidence="1 2">
    <name type="scientific">Stephania japonica</name>
    <dbReference type="NCBI Taxonomy" id="461633"/>
    <lineage>
        <taxon>Eukaryota</taxon>
        <taxon>Viridiplantae</taxon>
        <taxon>Streptophyta</taxon>
        <taxon>Embryophyta</taxon>
        <taxon>Tracheophyta</taxon>
        <taxon>Spermatophyta</taxon>
        <taxon>Magnoliopsida</taxon>
        <taxon>Ranunculales</taxon>
        <taxon>Menispermaceae</taxon>
        <taxon>Menispermoideae</taxon>
        <taxon>Cissampelideae</taxon>
        <taxon>Stephania</taxon>
    </lineage>
</organism>
<evidence type="ECO:0000313" key="1">
    <source>
        <dbReference type="EMBL" id="KAK9115643.1"/>
    </source>
</evidence>
<sequence>MLRLLQIMPNLEHLTFTEVGAKEDELTPYIGEMLPRCFHSRIKEVQITKYDFYFEDFPILDFLLNNITALKITDIIYSIDTWKYEVKTFRMERDSLDF</sequence>
<accession>A0AAP0NQK5</accession>
<gene>
    <name evidence="1" type="ORF">Sjap_014590</name>
</gene>
<keyword evidence="2" id="KW-1185">Reference proteome</keyword>
<comment type="caution">
    <text evidence="1">The sequence shown here is derived from an EMBL/GenBank/DDBJ whole genome shotgun (WGS) entry which is preliminary data.</text>
</comment>
<proteinExistence type="predicted"/>
<protein>
    <recommendedName>
        <fullName evidence="3">FBD domain-containing protein</fullName>
    </recommendedName>
</protein>
<evidence type="ECO:0000313" key="2">
    <source>
        <dbReference type="Proteomes" id="UP001417504"/>
    </source>
</evidence>
<name>A0AAP0NQK5_9MAGN</name>
<reference evidence="1 2" key="1">
    <citation type="submission" date="2024-01" db="EMBL/GenBank/DDBJ databases">
        <title>Genome assemblies of Stephania.</title>
        <authorList>
            <person name="Yang L."/>
        </authorList>
    </citation>
    <scope>NUCLEOTIDE SEQUENCE [LARGE SCALE GENOMIC DNA]</scope>
    <source>
        <strain evidence="1">QJT</strain>
        <tissue evidence="1">Leaf</tissue>
    </source>
</reference>
<dbReference type="AlphaFoldDB" id="A0AAP0NQK5"/>
<dbReference type="Proteomes" id="UP001417504">
    <property type="component" value="Unassembled WGS sequence"/>
</dbReference>
<dbReference type="EMBL" id="JBBNAE010000006">
    <property type="protein sequence ID" value="KAK9115643.1"/>
    <property type="molecule type" value="Genomic_DNA"/>
</dbReference>
<evidence type="ECO:0008006" key="3">
    <source>
        <dbReference type="Google" id="ProtNLM"/>
    </source>
</evidence>